<organism evidence="11 12">
    <name type="scientific">Actinoplanes italicus</name>
    <dbReference type="NCBI Taxonomy" id="113567"/>
    <lineage>
        <taxon>Bacteria</taxon>
        <taxon>Bacillati</taxon>
        <taxon>Actinomycetota</taxon>
        <taxon>Actinomycetes</taxon>
        <taxon>Micromonosporales</taxon>
        <taxon>Micromonosporaceae</taxon>
        <taxon>Actinoplanes</taxon>
    </lineage>
</organism>
<dbReference type="SUPFAM" id="SSF55785">
    <property type="entry name" value="PYP-like sensor domain (PAS domain)"/>
    <property type="match status" value="1"/>
</dbReference>
<evidence type="ECO:0000259" key="10">
    <source>
        <dbReference type="PROSITE" id="PS50113"/>
    </source>
</evidence>
<dbReference type="SUPFAM" id="SSF55874">
    <property type="entry name" value="ATPase domain of HSP90 chaperone/DNA topoisomerase II/histidine kinase"/>
    <property type="match status" value="1"/>
</dbReference>
<evidence type="ECO:0000256" key="7">
    <source>
        <dbReference type="ARBA" id="ARBA00023012"/>
    </source>
</evidence>
<dbReference type="PANTHER" id="PTHR42878">
    <property type="entry name" value="TWO-COMPONENT HISTIDINE KINASE"/>
    <property type="match status" value="1"/>
</dbReference>
<dbReference type="InterPro" id="IPR013656">
    <property type="entry name" value="PAS_4"/>
</dbReference>
<dbReference type="InterPro" id="IPR036890">
    <property type="entry name" value="HATPase_C_sf"/>
</dbReference>
<evidence type="ECO:0000313" key="11">
    <source>
        <dbReference type="EMBL" id="PRX16235.1"/>
    </source>
</evidence>
<dbReference type="CDD" id="cd00082">
    <property type="entry name" value="HisKA"/>
    <property type="match status" value="1"/>
</dbReference>
<dbReference type="InterPro" id="IPR004358">
    <property type="entry name" value="Sig_transdc_His_kin-like_C"/>
</dbReference>
<dbReference type="InterPro" id="IPR005467">
    <property type="entry name" value="His_kinase_dom"/>
</dbReference>
<dbReference type="SUPFAM" id="SSF55781">
    <property type="entry name" value="GAF domain-like"/>
    <property type="match status" value="1"/>
</dbReference>
<evidence type="ECO:0000256" key="8">
    <source>
        <dbReference type="ARBA" id="ARBA00039401"/>
    </source>
</evidence>
<dbReference type="SMART" id="SM00065">
    <property type="entry name" value="GAF"/>
    <property type="match status" value="1"/>
</dbReference>
<keyword evidence="7" id="KW-0902">Two-component regulatory system</keyword>
<sequence>MASGSRAGGAGDTEADRVAVLREYHLLDSPPAAELQAVVRVAAEVAGVPNATLNLLDDVSQYQLTTVGFTGQQCARSDSMCAVRLGRREFVHLTDARVEPDYRDNPWVTGRLGRIVFYASVPLITPDGHVMGTLCVFDGRPRRLSPEQIERLGDVAGIIVAFFERRRHARLTNRLKETIQAREQWTRTVLDSIHEAVIAVSADGRAALVNRAAHEVHPEVGLAGPPAGSGARFRLYEPDGRTPIPDDEVPLVAAMRTGRPVTGREMRILEPGREPRSVLANAAPLRAADGSVNGAVVALHDITAEHARQRILGEAHERLAAANTELRRSNADLTNFAGAVSHDLVAPLAAVGGYLELLADPDDTGITDPQRRRKVDGWVDAAAQAVDRMRELIDALLDYARAGSAPVRALVVPLDEVFDQVLLDLAPEVEAAGAQISVARPLPSVIGDPVLIRQLLQNLIGNSVKYRCPDHPCRIAVTADGDSFRIADNGVGIPESRREEVFDVFSRTDGHRVGHGIGLSSCLRIVERHGGTITIEDTPGGGATVTVTLPG</sequence>
<evidence type="ECO:0000256" key="6">
    <source>
        <dbReference type="ARBA" id="ARBA00022777"/>
    </source>
</evidence>
<comment type="catalytic activity">
    <reaction evidence="1">
        <text>ATP + protein L-histidine = ADP + protein N-phospho-L-histidine.</text>
        <dbReference type="EC" id="2.7.13.3"/>
    </reaction>
</comment>
<keyword evidence="5" id="KW-0808">Transferase</keyword>
<dbReference type="GO" id="GO:0030295">
    <property type="term" value="F:protein kinase activator activity"/>
    <property type="evidence" value="ECO:0007669"/>
    <property type="project" value="TreeGrafter"/>
</dbReference>
<dbReference type="GO" id="GO:0005886">
    <property type="term" value="C:plasma membrane"/>
    <property type="evidence" value="ECO:0007669"/>
    <property type="project" value="UniProtKB-SubCell"/>
</dbReference>
<dbReference type="Pfam" id="PF02518">
    <property type="entry name" value="HATPase_c"/>
    <property type="match status" value="1"/>
</dbReference>
<name>A0A2T0K102_9ACTN</name>
<dbReference type="SUPFAM" id="SSF47384">
    <property type="entry name" value="Homodimeric domain of signal transducing histidine kinase"/>
    <property type="match status" value="1"/>
</dbReference>
<dbReference type="Pfam" id="PF08448">
    <property type="entry name" value="PAS_4"/>
    <property type="match status" value="1"/>
</dbReference>
<keyword evidence="12" id="KW-1185">Reference proteome</keyword>
<dbReference type="Gene3D" id="1.10.287.130">
    <property type="match status" value="1"/>
</dbReference>
<dbReference type="Pfam" id="PF00512">
    <property type="entry name" value="HisKA"/>
    <property type="match status" value="1"/>
</dbReference>
<comment type="caution">
    <text evidence="11">The sequence shown here is derived from an EMBL/GenBank/DDBJ whole genome shotgun (WGS) entry which is preliminary data.</text>
</comment>
<feature type="domain" description="PAC" evidence="10">
    <location>
        <begin position="262"/>
        <end position="314"/>
    </location>
</feature>
<dbReference type="SMART" id="SM00387">
    <property type="entry name" value="HATPase_c"/>
    <property type="match status" value="1"/>
</dbReference>
<gene>
    <name evidence="11" type="ORF">CLV67_12049</name>
</gene>
<evidence type="ECO:0000256" key="5">
    <source>
        <dbReference type="ARBA" id="ARBA00022679"/>
    </source>
</evidence>
<comment type="subcellular location">
    <subcellularLocation>
        <location evidence="2">Cell membrane</location>
    </subcellularLocation>
</comment>
<dbReference type="InterPro" id="IPR003594">
    <property type="entry name" value="HATPase_dom"/>
</dbReference>
<dbReference type="GO" id="GO:0000155">
    <property type="term" value="F:phosphorelay sensor kinase activity"/>
    <property type="evidence" value="ECO:0007669"/>
    <property type="project" value="InterPro"/>
</dbReference>
<dbReference type="EMBL" id="PVMZ01000020">
    <property type="protein sequence ID" value="PRX16235.1"/>
    <property type="molecule type" value="Genomic_DNA"/>
</dbReference>
<evidence type="ECO:0000313" key="12">
    <source>
        <dbReference type="Proteomes" id="UP000239415"/>
    </source>
</evidence>
<evidence type="ECO:0000259" key="9">
    <source>
        <dbReference type="PROSITE" id="PS50109"/>
    </source>
</evidence>
<keyword evidence="4" id="KW-0597">Phosphoprotein</keyword>
<dbReference type="Proteomes" id="UP000239415">
    <property type="component" value="Unassembled WGS sequence"/>
</dbReference>
<dbReference type="RefSeq" id="WP_106327206.1">
    <property type="nucleotide sequence ID" value="NZ_BOMO01000133.1"/>
</dbReference>
<dbReference type="InterPro" id="IPR003018">
    <property type="entry name" value="GAF"/>
</dbReference>
<dbReference type="PANTHER" id="PTHR42878:SF15">
    <property type="entry name" value="BACTERIOPHYTOCHROME"/>
    <property type="match status" value="1"/>
</dbReference>
<reference evidence="11 12" key="1">
    <citation type="submission" date="2018-03" db="EMBL/GenBank/DDBJ databases">
        <title>Genomic Encyclopedia of Archaeal and Bacterial Type Strains, Phase II (KMG-II): from individual species to whole genera.</title>
        <authorList>
            <person name="Goeker M."/>
        </authorList>
    </citation>
    <scope>NUCLEOTIDE SEQUENCE [LARGE SCALE GENOMIC DNA]</scope>
    <source>
        <strain evidence="11 12">DSM 43146</strain>
    </source>
</reference>
<dbReference type="EC" id="2.7.13.3" evidence="3"/>
<evidence type="ECO:0000256" key="2">
    <source>
        <dbReference type="ARBA" id="ARBA00004236"/>
    </source>
</evidence>
<keyword evidence="6" id="KW-0418">Kinase</keyword>
<dbReference type="InterPro" id="IPR003661">
    <property type="entry name" value="HisK_dim/P_dom"/>
</dbReference>
<dbReference type="PROSITE" id="PS50109">
    <property type="entry name" value="HIS_KIN"/>
    <property type="match status" value="1"/>
</dbReference>
<dbReference type="SMART" id="SM00388">
    <property type="entry name" value="HisKA"/>
    <property type="match status" value="1"/>
</dbReference>
<dbReference type="PRINTS" id="PR00344">
    <property type="entry name" value="BCTRLSENSOR"/>
</dbReference>
<feature type="domain" description="Histidine kinase" evidence="9">
    <location>
        <begin position="339"/>
        <end position="551"/>
    </location>
</feature>
<dbReference type="AlphaFoldDB" id="A0A2T0K102"/>
<dbReference type="InterPro" id="IPR050351">
    <property type="entry name" value="BphY/WalK/GraS-like"/>
</dbReference>
<dbReference type="OrthoDB" id="9806130at2"/>
<dbReference type="GO" id="GO:0007234">
    <property type="term" value="P:osmosensory signaling via phosphorelay pathway"/>
    <property type="evidence" value="ECO:0007669"/>
    <property type="project" value="TreeGrafter"/>
</dbReference>
<evidence type="ECO:0000256" key="4">
    <source>
        <dbReference type="ARBA" id="ARBA00022553"/>
    </source>
</evidence>
<dbReference type="InterPro" id="IPR029016">
    <property type="entry name" value="GAF-like_dom_sf"/>
</dbReference>
<dbReference type="Gene3D" id="3.30.450.40">
    <property type="match status" value="1"/>
</dbReference>
<protein>
    <recommendedName>
        <fullName evidence="8">Sensor-like histidine kinase SenX3</fullName>
        <ecNumber evidence="3">2.7.13.3</ecNumber>
    </recommendedName>
</protein>
<accession>A0A2T0K102</accession>
<dbReference type="GO" id="GO:0000156">
    <property type="term" value="F:phosphorelay response regulator activity"/>
    <property type="evidence" value="ECO:0007669"/>
    <property type="project" value="TreeGrafter"/>
</dbReference>
<dbReference type="PROSITE" id="PS50113">
    <property type="entry name" value="PAC"/>
    <property type="match status" value="1"/>
</dbReference>
<proteinExistence type="predicted"/>
<dbReference type="InterPro" id="IPR036097">
    <property type="entry name" value="HisK_dim/P_sf"/>
</dbReference>
<dbReference type="InterPro" id="IPR035965">
    <property type="entry name" value="PAS-like_dom_sf"/>
</dbReference>
<dbReference type="Pfam" id="PF01590">
    <property type="entry name" value="GAF"/>
    <property type="match status" value="1"/>
</dbReference>
<evidence type="ECO:0000256" key="3">
    <source>
        <dbReference type="ARBA" id="ARBA00012438"/>
    </source>
</evidence>
<evidence type="ECO:0000256" key="1">
    <source>
        <dbReference type="ARBA" id="ARBA00000085"/>
    </source>
</evidence>
<dbReference type="Gene3D" id="3.30.565.10">
    <property type="entry name" value="Histidine kinase-like ATPase, C-terminal domain"/>
    <property type="match status" value="1"/>
</dbReference>
<dbReference type="Gene3D" id="3.30.450.20">
    <property type="entry name" value="PAS domain"/>
    <property type="match status" value="1"/>
</dbReference>
<dbReference type="InterPro" id="IPR000700">
    <property type="entry name" value="PAS-assoc_C"/>
</dbReference>